<dbReference type="GeneID" id="29982065"/>
<evidence type="ECO:0000313" key="3">
    <source>
        <dbReference type="Proteomes" id="UP000054821"/>
    </source>
</evidence>
<sequence>MASIGIISTFTAVIRLCGNSALRAFIGKAQEGESTVEAELCTSTSADVCELFDKGGITRVLGRPDIMEIVYIPEELHTEPRFHLFTQYLKNDPEISRWSEISKRKRDVGSDSANSDSNPSEFALKPNISLNVGLKRQSTIFLYIVATLDFILQSGVIVFAGISP</sequence>
<dbReference type="EMBL" id="JPDN02000042">
    <property type="protein sequence ID" value="PON22008.1"/>
    <property type="molecule type" value="Genomic_DNA"/>
</dbReference>
<dbReference type="RefSeq" id="XP_018664807.1">
    <property type="nucleotide sequence ID" value="XM_018801982.1"/>
</dbReference>
<dbReference type="AlphaFoldDB" id="A0A2P4ZCJ2"/>
<dbReference type="Proteomes" id="UP000054821">
    <property type="component" value="Unassembled WGS sequence"/>
</dbReference>
<gene>
    <name evidence="2" type="ORF">TGAM01_v209078</name>
</gene>
<reference evidence="2 3" key="1">
    <citation type="journal article" date="2016" name="Genome Announc.">
        <title>Draft Whole-Genome Sequence of Trichoderma gamsii T6085, a Promising Biocontrol Agent of Fusarium Head Blight on Wheat.</title>
        <authorList>
            <person name="Baroncelli R."/>
            <person name="Zapparata A."/>
            <person name="Piaggeschi G."/>
            <person name="Sarrocco S."/>
            <person name="Vannacci G."/>
        </authorList>
    </citation>
    <scope>NUCLEOTIDE SEQUENCE [LARGE SCALE GENOMIC DNA]</scope>
    <source>
        <strain evidence="2 3">T6085</strain>
    </source>
</reference>
<feature type="transmembrane region" description="Helical" evidence="1">
    <location>
        <begin position="140"/>
        <end position="162"/>
    </location>
</feature>
<keyword evidence="1" id="KW-0472">Membrane</keyword>
<comment type="caution">
    <text evidence="2">The sequence shown here is derived from an EMBL/GenBank/DDBJ whole genome shotgun (WGS) entry which is preliminary data.</text>
</comment>
<proteinExistence type="predicted"/>
<evidence type="ECO:0000256" key="1">
    <source>
        <dbReference type="SAM" id="Phobius"/>
    </source>
</evidence>
<dbReference type="STRING" id="398673.A0A2P4ZCJ2"/>
<keyword evidence="1" id="KW-1133">Transmembrane helix</keyword>
<organism evidence="2 3">
    <name type="scientific">Trichoderma gamsii</name>
    <dbReference type="NCBI Taxonomy" id="398673"/>
    <lineage>
        <taxon>Eukaryota</taxon>
        <taxon>Fungi</taxon>
        <taxon>Dikarya</taxon>
        <taxon>Ascomycota</taxon>
        <taxon>Pezizomycotina</taxon>
        <taxon>Sordariomycetes</taxon>
        <taxon>Hypocreomycetidae</taxon>
        <taxon>Hypocreales</taxon>
        <taxon>Hypocreaceae</taxon>
        <taxon>Trichoderma</taxon>
    </lineage>
</organism>
<keyword evidence="3" id="KW-1185">Reference proteome</keyword>
<keyword evidence="1" id="KW-0812">Transmembrane</keyword>
<protein>
    <submittedName>
        <fullName evidence="2">Uncharacterized protein</fullName>
    </submittedName>
</protein>
<name>A0A2P4ZCJ2_9HYPO</name>
<accession>A0A2P4ZCJ2</accession>
<evidence type="ECO:0000313" key="2">
    <source>
        <dbReference type="EMBL" id="PON22008.1"/>
    </source>
</evidence>